<sequence>MNSNLIAFQNQQFRLDVAITLETIFINLKNDLLKFQKHQVIVSVVNIVRDIKSVTENAIGLSQDIQDAIAQQDVKAILNKVTDEPWEDQRLSTLLELLKALLVHYPSILTDSFCTCITNILTQISQQNDLLLDLSKVLSNDEGIQNQFIRQQTSEVIASVVNIVRDIKSVTKNTIGLPQDIQDAIAQQDVKAILNKVPDEPWKDQRVSTLLELLKALLVHYPSILTDSFCTCITNILTQISQQNDLLLDLSKVLSNDEGIQNQFIRQQTSEVIASVVNIVRDIKSVTKNTIGLPQDIQDAIAQQDVKAILNKVPDEPWKDQRLSTLLELLKALLVHYPSILTDSFCTCITNILTQISQQNDLLLDLSKVLSNDEGIQNQFIRQQTSKVIVSVVNIVRDIKSVTKNTIGLPQDIQDAIAQQDVKAILNKVPDEPWKDQRLSTLLELLKALLVHCPLFINTKVQQNMQVILFGLKSQQIRLDVADCLEIIKKNHVNDLLKFQKHQVIASVVNIVRDIKSVTKNTIGLSQDIQDAIAQQDVKAILNKVTDEPWEDQRLSTLLELLKALLVHYPSILTDSFCTCITNILTQISQQNDLLLDLSKVLSNDEGIQNQFIRQQTSEVIASVVNIVRDIKSVTKNTIGLPQDIQDAIAQQDVKAILNKVPDEPWKDQRLSTLLELLKALLVHCPLFINTKVQQNMQVILFGLKSQYIRLDVAITIETIFINFKNDLLQFQKHQVIASVVNIVRDIKSVTENTIGLPQDIQDAIAQQDVKAILNKVPDEPWKDQRLSTLLELLKALLVHCPLFINTKVQQNMQVILFGLKNQQIRLDVADCLEIIKKNPVNDLLKFQKHQVIVSVVNIVRDIKSVTKNTIGLSQDIQDAIAQQDVKAILNKVPDEPWRTSGYPLCQSC</sequence>
<dbReference type="EMBL" id="AUWU02000007">
    <property type="protein sequence ID" value="KAH0571030.1"/>
    <property type="molecule type" value="Genomic_DNA"/>
</dbReference>
<reference evidence="1 2" key="1">
    <citation type="journal article" date="2014" name="PLoS Genet.">
        <title>The Genome of Spironucleus salmonicida Highlights a Fish Pathogen Adapted to Fluctuating Environments.</title>
        <authorList>
            <person name="Xu F."/>
            <person name="Jerlstrom-Hultqvist J."/>
            <person name="Einarsson E."/>
            <person name="Astvaldsson A."/>
            <person name="Svard S.G."/>
            <person name="Andersson J.O."/>
        </authorList>
    </citation>
    <scope>NUCLEOTIDE SEQUENCE [LARGE SCALE GENOMIC DNA]</scope>
    <source>
        <strain evidence="1 2">ATCC 50377</strain>
    </source>
</reference>
<dbReference type="KEGG" id="ssao:94301347"/>
<evidence type="ECO:0000313" key="2">
    <source>
        <dbReference type="Proteomes" id="UP000018208"/>
    </source>
</evidence>
<gene>
    <name evidence="1" type="ORF">SS50377_27324</name>
</gene>
<dbReference type="RefSeq" id="XP_067761803.1">
    <property type="nucleotide sequence ID" value="XM_067911116.1"/>
</dbReference>
<proteinExistence type="predicted"/>
<protein>
    <submittedName>
        <fullName evidence="1">Uncharacterized protein</fullName>
    </submittedName>
</protein>
<comment type="caution">
    <text evidence="1">The sequence shown here is derived from an EMBL/GenBank/DDBJ whole genome shotgun (WGS) entry which is preliminary data.</text>
</comment>
<evidence type="ECO:0000313" key="1">
    <source>
        <dbReference type="EMBL" id="KAH0571030.1"/>
    </source>
</evidence>
<accession>A0A9P8LMQ4</accession>
<organism evidence="1 2">
    <name type="scientific">Spironucleus salmonicida</name>
    <dbReference type="NCBI Taxonomy" id="348837"/>
    <lineage>
        <taxon>Eukaryota</taxon>
        <taxon>Metamonada</taxon>
        <taxon>Diplomonadida</taxon>
        <taxon>Hexamitidae</taxon>
        <taxon>Hexamitinae</taxon>
        <taxon>Spironucleus</taxon>
    </lineage>
</organism>
<keyword evidence="2" id="KW-1185">Reference proteome</keyword>
<dbReference type="AlphaFoldDB" id="A0A9P8LMQ4"/>
<dbReference type="Proteomes" id="UP000018208">
    <property type="component" value="Unassembled WGS sequence"/>
</dbReference>
<dbReference type="GeneID" id="94301347"/>
<dbReference type="SUPFAM" id="SSF48371">
    <property type="entry name" value="ARM repeat"/>
    <property type="match status" value="1"/>
</dbReference>
<dbReference type="InterPro" id="IPR016024">
    <property type="entry name" value="ARM-type_fold"/>
</dbReference>
<name>A0A9P8LMQ4_9EUKA</name>